<evidence type="ECO:0000259" key="10">
    <source>
        <dbReference type="Pfam" id="PF06814"/>
    </source>
</evidence>
<dbReference type="EMBL" id="KV454411">
    <property type="protein sequence ID" value="ODQ64621.1"/>
    <property type="molecule type" value="Genomic_DNA"/>
</dbReference>
<dbReference type="GO" id="GO:0042147">
    <property type="term" value="P:retrograde transport, endosome to Golgi"/>
    <property type="evidence" value="ECO:0007669"/>
    <property type="project" value="TreeGrafter"/>
</dbReference>
<evidence type="ECO:0000256" key="3">
    <source>
        <dbReference type="ARBA" id="ARBA00022692"/>
    </source>
</evidence>
<keyword evidence="13" id="KW-1185">Reference proteome</keyword>
<evidence type="ECO:0008006" key="14">
    <source>
        <dbReference type="Google" id="ProtNLM"/>
    </source>
</evidence>
<dbReference type="InterPro" id="IPR053937">
    <property type="entry name" value="GOST_TM"/>
</dbReference>
<evidence type="ECO:0000313" key="13">
    <source>
        <dbReference type="Proteomes" id="UP000095009"/>
    </source>
</evidence>
<evidence type="ECO:0000256" key="7">
    <source>
        <dbReference type="SAM" id="MobiDB-lite"/>
    </source>
</evidence>
<feature type="compositionally biased region" description="Low complexity" evidence="7">
    <location>
        <begin position="528"/>
        <end position="540"/>
    </location>
</feature>
<evidence type="ECO:0000256" key="6">
    <source>
        <dbReference type="ARBA" id="ARBA00023136"/>
    </source>
</evidence>
<feature type="transmembrane region" description="Helical" evidence="8">
    <location>
        <begin position="330"/>
        <end position="356"/>
    </location>
</feature>
<dbReference type="AlphaFoldDB" id="A0A1E3PGV3"/>
<dbReference type="InterPro" id="IPR053938">
    <property type="entry name" value="PTM1-like_N"/>
</dbReference>
<keyword evidence="6 8" id="KW-0472">Membrane</keyword>
<dbReference type="GO" id="GO:0005794">
    <property type="term" value="C:Golgi apparatus"/>
    <property type="evidence" value="ECO:0007669"/>
    <property type="project" value="TreeGrafter"/>
</dbReference>
<evidence type="ECO:0000256" key="9">
    <source>
        <dbReference type="SAM" id="SignalP"/>
    </source>
</evidence>
<evidence type="ECO:0000313" key="12">
    <source>
        <dbReference type="EMBL" id="ODQ64621.1"/>
    </source>
</evidence>
<name>A0A1E3PGV3_9ASCO</name>
<comment type="similarity">
    <text evidence="2">Belongs to the LU7TM family.</text>
</comment>
<feature type="compositionally biased region" description="Acidic residues" evidence="7">
    <location>
        <begin position="578"/>
        <end position="594"/>
    </location>
</feature>
<evidence type="ECO:0000256" key="5">
    <source>
        <dbReference type="ARBA" id="ARBA00022989"/>
    </source>
</evidence>
<organism evidence="12 13">
    <name type="scientific">Nadsonia fulvescens var. elongata DSM 6958</name>
    <dbReference type="NCBI Taxonomy" id="857566"/>
    <lineage>
        <taxon>Eukaryota</taxon>
        <taxon>Fungi</taxon>
        <taxon>Dikarya</taxon>
        <taxon>Ascomycota</taxon>
        <taxon>Saccharomycotina</taxon>
        <taxon>Dipodascomycetes</taxon>
        <taxon>Dipodascales</taxon>
        <taxon>Dipodascales incertae sedis</taxon>
        <taxon>Nadsonia</taxon>
    </lineage>
</organism>
<feature type="transmembrane region" description="Helical" evidence="8">
    <location>
        <begin position="260"/>
        <end position="289"/>
    </location>
</feature>
<evidence type="ECO:0000256" key="1">
    <source>
        <dbReference type="ARBA" id="ARBA00004141"/>
    </source>
</evidence>
<feature type="domain" description="GOST seven transmembrane" evidence="10">
    <location>
        <begin position="193"/>
        <end position="445"/>
    </location>
</feature>
<dbReference type="PANTHER" id="PTHR21229:SF1">
    <property type="entry name" value="GH17801P"/>
    <property type="match status" value="1"/>
</dbReference>
<feature type="signal peptide" evidence="9">
    <location>
        <begin position="1"/>
        <end position="28"/>
    </location>
</feature>
<evidence type="ECO:0000256" key="2">
    <source>
        <dbReference type="ARBA" id="ARBA00007883"/>
    </source>
</evidence>
<feature type="compositionally biased region" description="Basic and acidic residues" evidence="7">
    <location>
        <begin position="595"/>
        <end position="614"/>
    </location>
</feature>
<dbReference type="InterPro" id="IPR009637">
    <property type="entry name" value="GPR107/GPR108-like"/>
</dbReference>
<evidence type="ECO:0000256" key="4">
    <source>
        <dbReference type="ARBA" id="ARBA00022729"/>
    </source>
</evidence>
<sequence>MAMSNAYSKRLLFNIFFVFTFITSLAFANEIKLTEKDTDRQQCTGMYSAKDWGGPKGKAFIELAFEKQADFSDSEWVAIVVFEYRDWEALGASSDKHKIKYICDQNAINEKLCSEENLGTFIIPKKDSDNFKNLFAPVVSKKVNLKDPNSLVYDIQKSGYYCIGTYPSSDKVKYKVVGNMQNAFGNLPASDIPKLMFYGIFALIYGVLFAFWLFAYYQNRDDILPVQNYITAIALFLVFEMVLVWGSYDLRNSQGDTVAARIYVVITSIVNAFRNAFTFFLLLIVCHGYGVVKPRLGKTMWYCRALAGAHFLFSSVYIIVFYFINLDTDSPAIMLVALLPSVTLTIFYVWILSSLTETVRFLVSRKQNVKADMYKNLWRLLLGSMLILLGSFFVSGFIAASQSITEYIATSWKYRWFILDGWLNVIYLLDFAAIAYIWRPTANNRRFAMSDELAQDENEAHEFEIDSLRGSFDLPGENNYDEGSQRDSLDEESLVGLSQNRNSDDQESPFNTPFDDPKDKSTESKKISLVGSNSMNVGSSSDKKTEGKSISGENHNEYDSTSTITASDNQKKNHNLSDDEEANPFIVDSDEDDAFDRWDDGDRDDDSFLGHEDYESGSQRLAGKGSKKND</sequence>
<feature type="transmembrane region" description="Helical" evidence="8">
    <location>
        <begin position="229"/>
        <end position="248"/>
    </location>
</feature>
<feature type="region of interest" description="Disordered" evidence="7">
    <location>
        <begin position="469"/>
        <end position="630"/>
    </location>
</feature>
<evidence type="ECO:0000259" key="11">
    <source>
        <dbReference type="Pfam" id="PF21902"/>
    </source>
</evidence>
<dbReference type="GO" id="GO:0005829">
    <property type="term" value="C:cytosol"/>
    <property type="evidence" value="ECO:0007669"/>
    <property type="project" value="GOC"/>
</dbReference>
<protein>
    <recommendedName>
        <fullName evidence="14">Integral membrane protein</fullName>
    </recommendedName>
</protein>
<gene>
    <name evidence="12" type="ORF">NADFUDRAFT_47254</name>
</gene>
<feature type="domain" description="PTM1-like N-terminal" evidence="11">
    <location>
        <begin position="40"/>
        <end position="182"/>
    </location>
</feature>
<reference evidence="12 13" key="1">
    <citation type="journal article" date="2016" name="Proc. Natl. Acad. Sci. U.S.A.">
        <title>Comparative genomics of biotechnologically important yeasts.</title>
        <authorList>
            <person name="Riley R."/>
            <person name="Haridas S."/>
            <person name="Wolfe K.H."/>
            <person name="Lopes M.R."/>
            <person name="Hittinger C.T."/>
            <person name="Goeker M."/>
            <person name="Salamov A.A."/>
            <person name="Wisecaver J.H."/>
            <person name="Long T.M."/>
            <person name="Calvey C.H."/>
            <person name="Aerts A.L."/>
            <person name="Barry K.W."/>
            <person name="Choi C."/>
            <person name="Clum A."/>
            <person name="Coughlan A.Y."/>
            <person name="Deshpande S."/>
            <person name="Douglass A.P."/>
            <person name="Hanson S.J."/>
            <person name="Klenk H.-P."/>
            <person name="LaButti K.M."/>
            <person name="Lapidus A."/>
            <person name="Lindquist E.A."/>
            <person name="Lipzen A.M."/>
            <person name="Meier-Kolthoff J.P."/>
            <person name="Ohm R.A."/>
            <person name="Otillar R.P."/>
            <person name="Pangilinan J.L."/>
            <person name="Peng Y."/>
            <person name="Rokas A."/>
            <person name="Rosa C.A."/>
            <person name="Scheuner C."/>
            <person name="Sibirny A.A."/>
            <person name="Slot J.C."/>
            <person name="Stielow J.B."/>
            <person name="Sun H."/>
            <person name="Kurtzman C.P."/>
            <person name="Blackwell M."/>
            <person name="Grigoriev I.V."/>
            <person name="Jeffries T.W."/>
        </authorList>
    </citation>
    <scope>NUCLEOTIDE SEQUENCE [LARGE SCALE GENOMIC DNA]</scope>
    <source>
        <strain evidence="12 13">DSM 6958</strain>
    </source>
</reference>
<feature type="transmembrane region" description="Helical" evidence="8">
    <location>
        <begin position="301"/>
        <end position="324"/>
    </location>
</feature>
<feature type="transmembrane region" description="Helical" evidence="8">
    <location>
        <begin position="377"/>
        <end position="401"/>
    </location>
</feature>
<dbReference type="GO" id="GO:0016020">
    <property type="term" value="C:membrane"/>
    <property type="evidence" value="ECO:0007669"/>
    <property type="project" value="UniProtKB-SubCell"/>
</dbReference>
<keyword evidence="3 8" id="KW-0812">Transmembrane</keyword>
<feature type="compositionally biased region" description="Polar residues" evidence="7">
    <location>
        <begin position="559"/>
        <end position="568"/>
    </location>
</feature>
<feature type="transmembrane region" description="Helical" evidence="8">
    <location>
        <begin position="421"/>
        <end position="438"/>
    </location>
</feature>
<feature type="chain" id="PRO_5009133841" description="Integral membrane protein" evidence="9">
    <location>
        <begin position="29"/>
        <end position="630"/>
    </location>
</feature>
<feature type="compositionally biased region" description="Basic and acidic residues" evidence="7">
    <location>
        <begin position="515"/>
        <end position="526"/>
    </location>
</feature>
<dbReference type="Pfam" id="PF06814">
    <property type="entry name" value="GOST_TM"/>
    <property type="match status" value="1"/>
</dbReference>
<dbReference type="PANTHER" id="PTHR21229">
    <property type="entry name" value="LUNG SEVEN TRANSMEMBRANE RECEPTOR"/>
    <property type="match status" value="1"/>
</dbReference>
<dbReference type="Proteomes" id="UP000095009">
    <property type="component" value="Unassembled WGS sequence"/>
</dbReference>
<keyword evidence="4 9" id="KW-0732">Signal</keyword>
<dbReference type="OrthoDB" id="19932at2759"/>
<evidence type="ECO:0000256" key="8">
    <source>
        <dbReference type="SAM" id="Phobius"/>
    </source>
</evidence>
<proteinExistence type="inferred from homology"/>
<dbReference type="Pfam" id="PF21902">
    <property type="entry name" value="PTM1-like_N"/>
    <property type="match status" value="1"/>
</dbReference>
<keyword evidence="5 8" id="KW-1133">Transmembrane helix</keyword>
<accession>A0A1E3PGV3</accession>
<comment type="subcellular location">
    <subcellularLocation>
        <location evidence="1">Membrane</location>
        <topology evidence="1">Multi-pass membrane protein</topology>
    </subcellularLocation>
</comment>
<feature type="transmembrane region" description="Helical" evidence="8">
    <location>
        <begin position="195"/>
        <end position="217"/>
    </location>
</feature>
<dbReference type="STRING" id="857566.A0A1E3PGV3"/>